<dbReference type="PROSITE" id="PS00759">
    <property type="entry name" value="ARGE_DAPE_CPG2_2"/>
    <property type="match status" value="1"/>
</dbReference>
<dbReference type="InterPro" id="IPR036264">
    <property type="entry name" value="Bact_exopeptidase_dim_dom"/>
</dbReference>
<keyword evidence="7" id="KW-1185">Reference proteome</keyword>
<dbReference type="CDD" id="cd08659">
    <property type="entry name" value="M20_ArgE_DapE-like"/>
    <property type="match status" value="1"/>
</dbReference>
<name>A0A1M7JV45_9RHOB</name>
<organism evidence="6 7">
    <name type="scientific">Roseovarius pacificus</name>
    <dbReference type="NCBI Taxonomy" id="337701"/>
    <lineage>
        <taxon>Bacteria</taxon>
        <taxon>Pseudomonadati</taxon>
        <taxon>Pseudomonadota</taxon>
        <taxon>Alphaproteobacteria</taxon>
        <taxon>Rhodobacterales</taxon>
        <taxon>Roseobacteraceae</taxon>
        <taxon>Roseovarius</taxon>
    </lineage>
</organism>
<proteinExistence type="predicted"/>
<evidence type="ECO:0000313" key="7">
    <source>
        <dbReference type="Proteomes" id="UP000183974"/>
    </source>
</evidence>
<dbReference type="Gene3D" id="3.30.70.360">
    <property type="match status" value="1"/>
</dbReference>
<dbReference type="InterPro" id="IPR001261">
    <property type="entry name" value="ArgE/DapE_CS"/>
</dbReference>
<dbReference type="PANTHER" id="PTHR43808:SF32">
    <property type="entry name" value="ARGE_DAPE-RELATED DEACYLASE"/>
    <property type="match status" value="1"/>
</dbReference>
<dbReference type="OrthoDB" id="9809784at2"/>
<evidence type="ECO:0000259" key="5">
    <source>
        <dbReference type="Pfam" id="PF07687"/>
    </source>
</evidence>
<protein>
    <submittedName>
        <fullName evidence="6">Succinyl-diaminopimelate desuccinylase</fullName>
    </submittedName>
</protein>
<evidence type="ECO:0000256" key="3">
    <source>
        <dbReference type="ARBA" id="ARBA00022801"/>
    </source>
</evidence>
<dbReference type="Gene3D" id="3.40.630.10">
    <property type="entry name" value="Zn peptidases"/>
    <property type="match status" value="1"/>
</dbReference>
<dbReference type="GO" id="GO:0016787">
    <property type="term" value="F:hydrolase activity"/>
    <property type="evidence" value="ECO:0007669"/>
    <property type="project" value="UniProtKB-KW"/>
</dbReference>
<evidence type="ECO:0000313" key="6">
    <source>
        <dbReference type="EMBL" id="SHM56583.1"/>
    </source>
</evidence>
<dbReference type="AlphaFoldDB" id="A0A1M7JV45"/>
<keyword evidence="2" id="KW-0479">Metal-binding</keyword>
<evidence type="ECO:0000256" key="2">
    <source>
        <dbReference type="ARBA" id="ARBA00022723"/>
    </source>
</evidence>
<dbReference type="SUPFAM" id="SSF55031">
    <property type="entry name" value="Bacterial exopeptidase dimerisation domain"/>
    <property type="match status" value="1"/>
</dbReference>
<keyword evidence="4" id="KW-0862">Zinc</keyword>
<dbReference type="RefSeq" id="WP_073037692.1">
    <property type="nucleotide sequence ID" value="NZ_BMLR01000021.1"/>
</dbReference>
<dbReference type="InterPro" id="IPR002933">
    <property type="entry name" value="Peptidase_M20"/>
</dbReference>
<evidence type="ECO:0000256" key="1">
    <source>
        <dbReference type="ARBA" id="ARBA00001947"/>
    </source>
</evidence>
<keyword evidence="3" id="KW-0378">Hydrolase</keyword>
<feature type="domain" description="Peptidase M20 dimerisation" evidence="5">
    <location>
        <begin position="175"/>
        <end position="277"/>
    </location>
</feature>
<evidence type="ECO:0000256" key="4">
    <source>
        <dbReference type="ARBA" id="ARBA00022833"/>
    </source>
</evidence>
<comment type="cofactor">
    <cofactor evidence="1">
        <name>Zn(2+)</name>
        <dbReference type="ChEBI" id="CHEBI:29105"/>
    </cofactor>
</comment>
<reference evidence="6 7" key="1">
    <citation type="submission" date="2016-11" db="EMBL/GenBank/DDBJ databases">
        <authorList>
            <person name="Jaros S."/>
            <person name="Januszkiewicz K."/>
            <person name="Wedrychowicz H."/>
        </authorList>
    </citation>
    <scope>NUCLEOTIDE SEQUENCE [LARGE SCALE GENOMIC DNA]</scope>
    <source>
        <strain evidence="6 7">DSM 29589</strain>
    </source>
</reference>
<dbReference type="GO" id="GO:0046872">
    <property type="term" value="F:metal ion binding"/>
    <property type="evidence" value="ECO:0007669"/>
    <property type="project" value="UniProtKB-KW"/>
</dbReference>
<dbReference type="EMBL" id="FRBR01000022">
    <property type="protein sequence ID" value="SHM56583.1"/>
    <property type="molecule type" value="Genomic_DNA"/>
</dbReference>
<dbReference type="Proteomes" id="UP000183974">
    <property type="component" value="Unassembled WGS sequence"/>
</dbReference>
<sequence>MTDLTGLDLTRKLISFNTISPPGNEADCARYIARLLENAGFDITWHDWQPQRPNLIATLPATEEVTRGAIVYSGHLDTVPLGQVDWSEDPFAGQIKDGRMYGRGTSDMKSGVAACIMAGLALAQEPVRRAEVKLIFSAGEETGCEGVLALAERPDLLGTCDALVVAEPTDNRPFIGHKGALWLSLVHRGVTAHGSMPEKGKNAIFAACASIDALRGFDFGVEVHAVMGGPSLNVGNMNAGLNVNSVPDLARVGVDIRSTVGQSNAQIKEQLGALLGEDVDIEPMTDMDHVYTDPDHPWMSQVFSVVEEVTGQRPEVGTATYFTDASVLKPAMGDPATLIMGPGAMAMAHQTDEYFETALMAPCIEVFTRLGRLHIM</sequence>
<gene>
    <name evidence="6" type="ORF">SAMN05444398_12228</name>
</gene>
<dbReference type="Pfam" id="PF01546">
    <property type="entry name" value="Peptidase_M20"/>
    <property type="match status" value="1"/>
</dbReference>
<dbReference type="STRING" id="337701.SAMN05444398_12228"/>
<dbReference type="InterPro" id="IPR011650">
    <property type="entry name" value="Peptidase_M20_dimer"/>
</dbReference>
<dbReference type="Pfam" id="PF07687">
    <property type="entry name" value="M20_dimer"/>
    <property type="match status" value="1"/>
</dbReference>
<dbReference type="SUPFAM" id="SSF53187">
    <property type="entry name" value="Zn-dependent exopeptidases"/>
    <property type="match status" value="1"/>
</dbReference>
<accession>A0A1M7JV45</accession>
<dbReference type="InterPro" id="IPR050072">
    <property type="entry name" value="Peptidase_M20A"/>
</dbReference>
<dbReference type="PANTHER" id="PTHR43808">
    <property type="entry name" value="ACETYLORNITHINE DEACETYLASE"/>
    <property type="match status" value="1"/>
</dbReference>